<evidence type="ECO:0000256" key="1">
    <source>
        <dbReference type="SAM" id="SignalP"/>
    </source>
</evidence>
<protein>
    <recommendedName>
        <fullName evidence="2">Neurotransmitter-gated ion-channel ligand-binding domain-containing protein</fullName>
    </recommendedName>
</protein>
<feature type="domain" description="Neurotransmitter-gated ion-channel ligand-binding" evidence="2">
    <location>
        <begin position="35"/>
        <end position="87"/>
    </location>
</feature>
<dbReference type="Gene3D" id="2.70.170.10">
    <property type="entry name" value="Neurotransmitter-gated ion-channel ligand-binding domain"/>
    <property type="match status" value="1"/>
</dbReference>
<keyword evidence="1" id="KW-0732">Signal</keyword>
<dbReference type="SUPFAM" id="SSF63712">
    <property type="entry name" value="Nicotinic receptor ligand binding domain-like"/>
    <property type="match status" value="1"/>
</dbReference>
<dbReference type="GO" id="GO:0016020">
    <property type="term" value="C:membrane"/>
    <property type="evidence" value="ECO:0007669"/>
    <property type="project" value="InterPro"/>
</dbReference>
<dbReference type="InterPro" id="IPR006202">
    <property type="entry name" value="Neur_chan_lig-bd"/>
</dbReference>
<feature type="signal peptide" evidence="1">
    <location>
        <begin position="1"/>
        <end position="29"/>
    </location>
</feature>
<reference evidence="3 4" key="1">
    <citation type="submission" date="2021-04" db="EMBL/GenBank/DDBJ databases">
        <authorList>
            <person name="De Guttry C."/>
            <person name="Zahm M."/>
            <person name="Klopp C."/>
            <person name="Cabau C."/>
            <person name="Louis A."/>
            <person name="Berthelot C."/>
            <person name="Parey E."/>
            <person name="Roest Crollius H."/>
            <person name="Montfort J."/>
            <person name="Robinson-Rechavi M."/>
            <person name="Bucao C."/>
            <person name="Bouchez O."/>
            <person name="Gislard M."/>
            <person name="Lluch J."/>
            <person name="Milhes M."/>
            <person name="Lampietro C."/>
            <person name="Lopez Roques C."/>
            <person name="Donnadieu C."/>
            <person name="Braasch I."/>
            <person name="Desvignes T."/>
            <person name="Postlethwait J."/>
            <person name="Bobe J."/>
            <person name="Wedekind C."/>
            <person name="Guiguen Y."/>
        </authorList>
    </citation>
    <scope>NUCLEOTIDE SEQUENCE [LARGE SCALE GENOMIC DNA]</scope>
    <source>
        <strain evidence="3">Cs_M1</strain>
        <tissue evidence="3">Blood</tissue>
    </source>
</reference>
<dbReference type="InterPro" id="IPR036734">
    <property type="entry name" value="Neur_chan_lig-bd_sf"/>
</dbReference>
<dbReference type="EMBL" id="JAGTTL010000039">
    <property type="protein sequence ID" value="KAK6292008.1"/>
    <property type="molecule type" value="Genomic_DNA"/>
</dbReference>
<feature type="non-terminal residue" evidence="3">
    <location>
        <position position="87"/>
    </location>
</feature>
<sequence>MSMRMKMGERMDLLLWVVCACLCLTLTGASETEKLLHKKIFHNYNLKVRPAKQWEERVQVRVGMTLSQLVSLNEKNEEMTTNVFMNM</sequence>
<keyword evidence="4" id="KW-1185">Reference proteome</keyword>
<accession>A0AAN8QDC2</accession>
<dbReference type="AlphaFoldDB" id="A0AAN8QDC2"/>
<organism evidence="3 4">
    <name type="scientific">Coregonus suidteri</name>
    <dbReference type="NCBI Taxonomy" id="861788"/>
    <lineage>
        <taxon>Eukaryota</taxon>
        <taxon>Metazoa</taxon>
        <taxon>Chordata</taxon>
        <taxon>Craniata</taxon>
        <taxon>Vertebrata</taxon>
        <taxon>Euteleostomi</taxon>
        <taxon>Actinopterygii</taxon>
        <taxon>Neopterygii</taxon>
        <taxon>Teleostei</taxon>
        <taxon>Protacanthopterygii</taxon>
        <taxon>Salmoniformes</taxon>
        <taxon>Salmonidae</taxon>
        <taxon>Coregoninae</taxon>
        <taxon>Coregonus</taxon>
    </lineage>
</organism>
<proteinExistence type="predicted"/>
<dbReference type="Proteomes" id="UP001356427">
    <property type="component" value="Unassembled WGS sequence"/>
</dbReference>
<comment type="caution">
    <text evidence="3">The sequence shown here is derived from an EMBL/GenBank/DDBJ whole genome shotgun (WGS) entry which is preliminary data.</text>
</comment>
<dbReference type="GO" id="GO:0005230">
    <property type="term" value="F:extracellular ligand-gated monoatomic ion channel activity"/>
    <property type="evidence" value="ECO:0007669"/>
    <property type="project" value="InterPro"/>
</dbReference>
<evidence type="ECO:0000313" key="4">
    <source>
        <dbReference type="Proteomes" id="UP001356427"/>
    </source>
</evidence>
<gene>
    <name evidence="3" type="ORF">J4Q44_G00377930</name>
</gene>
<evidence type="ECO:0000313" key="3">
    <source>
        <dbReference type="EMBL" id="KAK6292008.1"/>
    </source>
</evidence>
<name>A0AAN8QDC2_9TELE</name>
<feature type="chain" id="PRO_5042856534" description="Neurotransmitter-gated ion-channel ligand-binding domain-containing protein" evidence="1">
    <location>
        <begin position="30"/>
        <end position="87"/>
    </location>
</feature>
<evidence type="ECO:0000259" key="2">
    <source>
        <dbReference type="Pfam" id="PF02931"/>
    </source>
</evidence>
<dbReference type="Pfam" id="PF02931">
    <property type="entry name" value="Neur_chan_LBD"/>
    <property type="match status" value="1"/>
</dbReference>